<feature type="transmembrane region" description="Helical" evidence="1">
    <location>
        <begin position="257"/>
        <end position="280"/>
    </location>
</feature>
<reference evidence="2 3" key="1">
    <citation type="submission" date="2017-04" db="EMBL/GenBank/DDBJ databases">
        <title>Genome Sequence of the Model Brown-Rot Fungus Postia placenta SB12.</title>
        <authorList>
            <consortium name="DOE Joint Genome Institute"/>
            <person name="Gaskell J."/>
            <person name="Kersten P."/>
            <person name="Larrondo L.F."/>
            <person name="Canessa P."/>
            <person name="Martinez D."/>
            <person name="Hibbett D."/>
            <person name="Schmoll M."/>
            <person name="Kubicek C.P."/>
            <person name="Martinez A.T."/>
            <person name="Yadav J."/>
            <person name="Master E."/>
            <person name="Magnuson J.K."/>
            <person name="James T."/>
            <person name="Yaver D."/>
            <person name="Berka R."/>
            <person name="Labutti K."/>
            <person name="Lipzen A."/>
            <person name="Aerts A."/>
            <person name="Barry K."/>
            <person name="Henrissat B."/>
            <person name="Blanchette R."/>
            <person name="Grigoriev I."/>
            <person name="Cullen D."/>
        </authorList>
    </citation>
    <scope>NUCLEOTIDE SEQUENCE [LARGE SCALE GENOMIC DNA]</scope>
    <source>
        <strain evidence="2 3">MAD-698-R-SB12</strain>
    </source>
</reference>
<feature type="transmembrane region" description="Helical" evidence="1">
    <location>
        <begin position="301"/>
        <end position="328"/>
    </location>
</feature>
<dbReference type="OrthoDB" id="3341077at2759"/>
<accession>A0A1X6MQN2</accession>
<dbReference type="Proteomes" id="UP000194127">
    <property type="component" value="Unassembled WGS sequence"/>
</dbReference>
<evidence type="ECO:0000256" key="1">
    <source>
        <dbReference type="SAM" id="Phobius"/>
    </source>
</evidence>
<keyword evidence="3" id="KW-1185">Reference proteome</keyword>
<sequence>MQYQCAKISPECWHIDTSCIVFLRIKVVHWQFHIQNPVDHNGAVVAPVTRCQDTYLHCQESKCDAARISERLAIHSERSQRNPIQLESQIRHSGSITHVNSHMARNRIVGHEVAREFFVKRQRTDKCISVVIFASAIWIIFWKRGGSTQWMLGITSTILFSFATIHISVSLQQLLEAFIYIPPGASPLYSTLYWTNDTTSLSIIKDVLYDTTVWLQDIVLLIVDLAHMAAAYGATILDVRGTVSIYSPVVKGLGLAGWSLDLVVNISVTLVIAARLWYMGMKVTSMTSSRTHSSDQQQNKYLAPIFTIIESGALFAAVTLVMLILYLTGKPVTLAALGIATQLAVTTPLLIIVRVGLGLTHGLPKAYKDLSTSSTVSDFKAATLSQSKTFGGSAIRFAPSRDIATSSASSQGEMVYVMQDFKVTDGLGIDEVATK</sequence>
<keyword evidence="1" id="KW-1133">Transmembrane helix</keyword>
<proteinExistence type="predicted"/>
<organism evidence="2 3">
    <name type="scientific">Postia placenta MAD-698-R-SB12</name>
    <dbReference type="NCBI Taxonomy" id="670580"/>
    <lineage>
        <taxon>Eukaryota</taxon>
        <taxon>Fungi</taxon>
        <taxon>Dikarya</taxon>
        <taxon>Basidiomycota</taxon>
        <taxon>Agaricomycotina</taxon>
        <taxon>Agaricomycetes</taxon>
        <taxon>Polyporales</taxon>
        <taxon>Adustoporiaceae</taxon>
        <taxon>Rhodonia</taxon>
    </lineage>
</organism>
<keyword evidence="1" id="KW-0812">Transmembrane</keyword>
<gene>
    <name evidence="2" type="ORF">POSPLADRAFT_1152696</name>
</gene>
<keyword evidence="1" id="KW-0472">Membrane</keyword>
<feature type="transmembrane region" description="Helical" evidence="1">
    <location>
        <begin position="218"/>
        <end position="237"/>
    </location>
</feature>
<dbReference type="AlphaFoldDB" id="A0A1X6MQN2"/>
<dbReference type="GeneID" id="36331629"/>
<dbReference type="EMBL" id="KZ110604">
    <property type="protein sequence ID" value="OSX58536.1"/>
    <property type="molecule type" value="Genomic_DNA"/>
</dbReference>
<feature type="transmembrane region" description="Helical" evidence="1">
    <location>
        <begin position="334"/>
        <end position="357"/>
    </location>
</feature>
<feature type="transmembrane region" description="Helical" evidence="1">
    <location>
        <begin position="127"/>
        <end position="144"/>
    </location>
</feature>
<evidence type="ECO:0000313" key="3">
    <source>
        <dbReference type="Proteomes" id="UP000194127"/>
    </source>
</evidence>
<name>A0A1X6MQN2_9APHY</name>
<protein>
    <submittedName>
        <fullName evidence="2">Uncharacterized protein</fullName>
    </submittedName>
</protein>
<feature type="transmembrane region" description="Helical" evidence="1">
    <location>
        <begin position="150"/>
        <end position="171"/>
    </location>
</feature>
<dbReference type="RefSeq" id="XP_024335330.1">
    <property type="nucleotide sequence ID" value="XM_024486680.1"/>
</dbReference>
<evidence type="ECO:0000313" key="2">
    <source>
        <dbReference type="EMBL" id="OSX58536.1"/>
    </source>
</evidence>